<dbReference type="AlphaFoldDB" id="A0AA36M1H6"/>
<dbReference type="GO" id="GO:0004767">
    <property type="term" value="F:sphingomyelin phosphodiesterase activity"/>
    <property type="evidence" value="ECO:0007669"/>
    <property type="project" value="UniProtKB-EC"/>
</dbReference>
<evidence type="ECO:0000256" key="2">
    <source>
        <dbReference type="ARBA" id="ARBA00004760"/>
    </source>
</evidence>
<name>A0AA36M1H6_CYLNA</name>
<evidence type="ECO:0000256" key="14">
    <source>
        <dbReference type="SAM" id="Phobius"/>
    </source>
</evidence>
<organism evidence="16 17">
    <name type="scientific">Cylicocyclus nassatus</name>
    <name type="common">Nematode worm</name>
    <dbReference type="NCBI Taxonomy" id="53992"/>
    <lineage>
        <taxon>Eukaryota</taxon>
        <taxon>Metazoa</taxon>
        <taxon>Ecdysozoa</taxon>
        <taxon>Nematoda</taxon>
        <taxon>Chromadorea</taxon>
        <taxon>Rhabditida</taxon>
        <taxon>Rhabditina</taxon>
        <taxon>Rhabditomorpha</taxon>
        <taxon>Strongyloidea</taxon>
        <taxon>Strongylidae</taxon>
        <taxon>Cylicocyclus</taxon>
    </lineage>
</organism>
<evidence type="ECO:0000256" key="6">
    <source>
        <dbReference type="ARBA" id="ARBA00022692"/>
    </source>
</evidence>
<evidence type="ECO:0000313" key="16">
    <source>
        <dbReference type="EMBL" id="CAJ0595669.1"/>
    </source>
</evidence>
<keyword evidence="8" id="KW-0378">Hydrolase</keyword>
<evidence type="ECO:0000256" key="9">
    <source>
        <dbReference type="ARBA" id="ARBA00022842"/>
    </source>
</evidence>
<comment type="pathway">
    <text evidence="2">Lipid metabolism; sphingolipid metabolism.</text>
</comment>
<dbReference type="PANTHER" id="PTHR16320">
    <property type="entry name" value="SPHINGOMYELINASE FAMILY MEMBER"/>
    <property type="match status" value="1"/>
</dbReference>
<proteinExistence type="inferred from homology"/>
<comment type="similarity">
    <text evidence="4">Belongs to the neutral sphingomyelinase family.</text>
</comment>
<evidence type="ECO:0000259" key="15">
    <source>
        <dbReference type="Pfam" id="PF03372"/>
    </source>
</evidence>
<evidence type="ECO:0000256" key="12">
    <source>
        <dbReference type="ARBA" id="ARBA00023098"/>
    </source>
</evidence>
<dbReference type="GO" id="GO:0016020">
    <property type="term" value="C:membrane"/>
    <property type="evidence" value="ECO:0007669"/>
    <property type="project" value="UniProtKB-SubCell"/>
</dbReference>
<evidence type="ECO:0000256" key="11">
    <source>
        <dbReference type="ARBA" id="ARBA00022989"/>
    </source>
</evidence>
<feature type="transmembrane region" description="Helical" evidence="14">
    <location>
        <begin position="395"/>
        <end position="414"/>
    </location>
</feature>
<dbReference type="GO" id="GO:0006665">
    <property type="term" value="P:sphingolipid metabolic process"/>
    <property type="evidence" value="ECO:0007669"/>
    <property type="project" value="UniProtKB-KW"/>
</dbReference>
<keyword evidence="17" id="KW-1185">Reference proteome</keyword>
<dbReference type="Gene3D" id="3.60.10.10">
    <property type="entry name" value="Endonuclease/exonuclease/phosphatase"/>
    <property type="match status" value="1"/>
</dbReference>
<evidence type="ECO:0000256" key="4">
    <source>
        <dbReference type="ARBA" id="ARBA00006335"/>
    </source>
</evidence>
<comment type="pathway">
    <text evidence="3">Sphingolipid metabolism.</text>
</comment>
<keyword evidence="7" id="KW-0479">Metal-binding</keyword>
<evidence type="ECO:0000256" key="1">
    <source>
        <dbReference type="ARBA" id="ARBA00004141"/>
    </source>
</evidence>
<evidence type="ECO:0000313" key="17">
    <source>
        <dbReference type="Proteomes" id="UP001176961"/>
    </source>
</evidence>
<comment type="caution">
    <text evidence="16">The sequence shown here is derived from an EMBL/GenBank/DDBJ whole genome shotgun (WGS) entry which is preliminary data.</text>
</comment>
<comment type="subcellular location">
    <subcellularLocation>
        <location evidence="1">Membrane</location>
        <topology evidence="1">Multi-pass membrane protein</topology>
    </subcellularLocation>
</comment>
<keyword evidence="6 14" id="KW-0812">Transmembrane</keyword>
<dbReference type="InterPro" id="IPR036691">
    <property type="entry name" value="Endo/exonu/phosph_ase_sf"/>
</dbReference>
<dbReference type="PANTHER" id="PTHR16320:SF24">
    <property type="entry name" value="PHOSPHODIESTERASE, PUTATIVE-RELATED"/>
    <property type="match status" value="1"/>
</dbReference>
<keyword evidence="12" id="KW-0443">Lipid metabolism</keyword>
<keyword evidence="10" id="KW-0746">Sphingolipid metabolism</keyword>
<dbReference type="EMBL" id="CATQJL010000112">
    <property type="protein sequence ID" value="CAJ0595669.1"/>
    <property type="molecule type" value="Genomic_DNA"/>
</dbReference>
<dbReference type="InterPro" id="IPR005135">
    <property type="entry name" value="Endo/exonuclease/phosphatase"/>
</dbReference>
<keyword evidence="9" id="KW-0460">Magnesium</keyword>
<keyword evidence="13 14" id="KW-0472">Membrane</keyword>
<dbReference type="SUPFAM" id="SSF56219">
    <property type="entry name" value="DNase I-like"/>
    <property type="match status" value="1"/>
</dbReference>
<keyword evidence="11 14" id="KW-1133">Transmembrane helix</keyword>
<accession>A0AA36M1H6</accession>
<gene>
    <name evidence="16" type="ORF">CYNAS_LOCUS7652</name>
</gene>
<evidence type="ECO:0000256" key="7">
    <source>
        <dbReference type="ARBA" id="ARBA00022723"/>
    </source>
</evidence>
<evidence type="ECO:0000256" key="8">
    <source>
        <dbReference type="ARBA" id="ARBA00022801"/>
    </source>
</evidence>
<evidence type="ECO:0000256" key="5">
    <source>
        <dbReference type="ARBA" id="ARBA00012369"/>
    </source>
</evidence>
<dbReference type="Proteomes" id="UP001176961">
    <property type="component" value="Unassembled WGS sequence"/>
</dbReference>
<reference evidence="16" key="1">
    <citation type="submission" date="2023-07" db="EMBL/GenBank/DDBJ databases">
        <authorList>
            <consortium name="CYATHOMIX"/>
        </authorList>
    </citation>
    <scope>NUCLEOTIDE SEQUENCE</scope>
    <source>
        <strain evidence="16">N/A</strain>
    </source>
</reference>
<feature type="domain" description="Endonuclease/exonuclease/phosphatase" evidence="15">
    <location>
        <begin position="75"/>
        <end position="349"/>
    </location>
</feature>
<protein>
    <recommendedName>
        <fullName evidence="5">sphingomyelin phosphodiesterase</fullName>
        <ecNumber evidence="5">3.1.4.12</ecNumber>
    </recommendedName>
</protein>
<evidence type="ECO:0000256" key="3">
    <source>
        <dbReference type="ARBA" id="ARBA00004991"/>
    </source>
</evidence>
<sequence length="467" mass="53330">MSGPQKLSDSKRKVWSRSEGKCHTQYSGYLSLFLMSSEKIPTENGMSYEDLHRDLDLPAKYPSLDSPIGIQLRVLTLNVWCLPQPWPIGSKDRKFRLKKLAEAILRENYDIVGLQEVWVETDYLDMVDRLSSSFAFHHYFHSGFTGSGVCVFSRHPIVSTLTLRYSLNGFAHHVHRGDWFGGKVVGLVEIEVGEMKVNFYCTHLHAEYDREHDMYLSHRTAQSYELSQFVRHTSCGADVVIVTGDLNMEPEDLGLRLILSQARLLDCWRLAHPVSPQDNVSLSKNRGVERGGTCDRPDNCYSSKYFRENDESKRIDYILFKSGRMSVSLEECEVTMNKIPDENINFSDHVGLQAQFRVECGQRQSPCEWESNRPLLIEAIGIVTGGQRRARRDRIWFVCSAIVLFIIIGLSLLLDNAFPAFTILFSALRFILTVLMAFCLWQGVIGLTLERKALKAAKQSMQQLLND</sequence>
<dbReference type="InterPro" id="IPR038772">
    <property type="entry name" value="Sph/SMPD2-like"/>
</dbReference>
<evidence type="ECO:0000256" key="13">
    <source>
        <dbReference type="ARBA" id="ARBA00023136"/>
    </source>
</evidence>
<feature type="transmembrane region" description="Helical" evidence="14">
    <location>
        <begin position="420"/>
        <end position="449"/>
    </location>
</feature>
<dbReference type="EC" id="3.1.4.12" evidence="5"/>
<evidence type="ECO:0000256" key="10">
    <source>
        <dbReference type="ARBA" id="ARBA00022919"/>
    </source>
</evidence>
<dbReference type="GO" id="GO:0046872">
    <property type="term" value="F:metal ion binding"/>
    <property type="evidence" value="ECO:0007669"/>
    <property type="project" value="UniProtKB-KW"/>
</dbReference>
<dbReference type="Pfam" id="PF03372">
    <property type="entry name" value="Exo_endo_phos"/>
    <property type="match status" value="1"/>
</dbReference>